<keyword evidence="3" id="KW-1185">Reference proteome</keyword>
<feature type="signal peptide" evidence="1">
    <location>
        <begin position="1"/>
        <end position="31"/>
    </location>
</feature>
<gene>
    <name evidence="2" type="ORF">NJQ99_10665</name>
</gene>
<dbReference type="InterPro" id="IPR019027">
    <property type="entry name" value="Pilus_biogenesis_CpaD-related"/>
</dbReference>
<dbReference type="InterPro" id="IPR013361">
    <property type="entry name" value="Pilus_CpaD"/>
</dbReference>
<sequence length="230" mass="24048">MQRTTPFRCVLLGLAGLAALGAAGCAGPNGAEQAVTPQARHPITVTRVDDALDVAVAPGPFSLTPAEENRLKVFGQTYLVRGHGPMKIATPRGSANAGAARAAASRIVRLMDEVGVSQDAIDIVSYEAEKGASEAPVRLSFDRYVAEGSPCSGQWSTNTASNPRNEMTPGFGCASQGNLAAMIADPADLVRPRVTTDADAQRRDFMFDLYRQGQAPGAERSAAETATTTN</sequence>
<dbReference type="PROSITE" id="PS51257">
    <property type="entry name" value="PROKAR_LIPOPROTEIN"/>
    <property type="match status" value="1"/>
</dbReference>
<protein>
    <submittedName>
        <fullName evidence="2">CpaD family pilus assembly protein</fullName>
    </submittedName>
</protein>
<evidence type="ECO:0000313" key="3">
    <source>
        <dbReference type="Proteomes" id="UP001055804"/>
    </source>
</evidence>
<keyword evidence="1" id="KW-0732">Signal</keyword>
<organism evidence="2 3">
    <name type="scientific">Futiania mangrovi</name>
    <dbReference type="NCBI Taxonomy" id="2959716"/>
    <lineage>
        <taxon>Bacteria</taxon>
        <taxon>Pseudomonadati</taxon>
        <taxon>Pseudomonadota</taxon>
        <taxon>Alphaproteobacteria</taxon>
        <taxon>Futianiales</taxon>
        <taxon>Futianiaceae</taxon>
        <taxon>Futiania</taxon>
    </lineage>
</organism>
<accession>A0A9J6PGC3</accession>
<evidence type="ECO:0000313" key="2">
    <source>
        <dbReference type="EMBL" id="MCP1336872.1"/>
    </source>
</evidence>
<dbReference type="RefSeq" id="WP_269332814.1">
    <property type="nucleotide sequence ID" value="NZ_JAMZFT010000002.1"/>
</dbReference>
<dbReference type="AlphaFoldDB" id="A0A9J6PGC3"/>
<dbReference type="NCBIfam" id="TIGR02522">
    <property type="entry name" value="pilus_cpaD"/>
    <property type="match status" value="1"/>
</dbReference>
<reference evidence="2" key="1">
    <citation type="submission" date="2022-06" db="EMBL/GenBank/DDBJ databases">
        <title>Isolation and Genomics of Futiania mangrovii gen. nov., sp. nov., a Rare and Metabolically-versatile member in the Class Alphaproteobacteria.</title>
        <authorList>
            <person name="Liu L."/>
            <person name="Huang W.-C."/>
            <person name="Pan J."/>
            <person name="Li J."/>
            <person name="Huang Y."/>
            <person name="Du H."/>
            <person name="Liu Y."/>
            <person name="Li M."/>
        </authorList>
    </citation>
    <scope>NUCLEOTIDE SEQUENCE</scope>
    <source>
        <strain evidence="2">FT118</strain>
    </source>
</reference>
<dbReference type="Proteomes" id="UP001055804">
    <property type="component" value="Unassembled WGS sequence"/>
</dbReference>
<name>A0A9J6PGC3_9PROT</name>
<dbReference type="Pfam" id="PF09476">
    <property type="entry name" value="Pilus_CpaD"/>
    <property type="match status" value="1"/>
</dbReference>
<comment type="caution">
    <text evidence="2">The sequence shown here is derived from an EMBL/GenBank/DDBJ whole genome shotgun (WGS) entry which is preliminary data.</text>
</comment>
<dbReference type="EMBL" id="JAMZFT010000002">
    <property type="protein sequence ID" value="MCP1336872.1"/>
    <property type="molecule type" value="Genomic_DNA"/>
</dbReference>
<proteinExistence type="predicted"/>
<evidence type="ECO:0000256" key="1">
    <source>
        <dbReference type="SAM" id="SignalP"/>
    </source>
</evidence>
<feature type="chain" id="PRO_5039943041" evidence="1">
    <location>
        <begin position="32"/>
        <end position="230"/>
    </location>
</feature>